<dbReference type="OrthoDB" id="411615at2759"/>
<dbReference type="Proteomes" id="UP000237271">
    <property type="component" value="Unassembled WGS sequence"/>
</dbReference>
<dbReference type="Pfam" id="PF07727">
    <property type="entry name" value="RVT_2"/>
    <property type="match status" value="1"/>
</dbReference>
<sequence length="107" mass="12149">MGRGDSYDGRPGHTAGIAVDRFKSRLVAQGSQQEFGVDCDEVYAPVARVESLRLVLGIETILDYHIYHMDVHTAFVNDTMEGELKIYMREPHGFMKRGHEHLVCELQ</sequence>
<keyword evidence="3" id="KW-1185">Reference proteome</keyword>
<gene>
    <name evidence="2" type="ORF">PHPALM_20019</name>
</gene>
<reference evidence="2 3" key="1">
    <citation type="journal article" date="2017" name="Genome Biol. Evol.">
        <title>Phytophthora megakarya and P. palmivora, closely related causal agents of cacao black pod rot, underwent increases in genome sizes and gene numbers by different mechanisms.</title>
        <authorList>
            <person name="Ali S.S."/>
            <person name="Shao J."/>
            <person name="Lary D.J."/>
            <person name="Kronmiller B."/>
            <person name="Shen D."/>
            <person name="Strem M.D."/>
            <person name="Amoako-Attah I."/>
            <person name="Akrofi A.Y."/>
            <person name="Begoude B.A."/>
            <person name="Ten Hoopen G.M."/>
            <person name="Coulibaly K."/>
            <person name="Kebe B.I."/>
            <person name="Melnick R.L."/>
            <person name="Guiltinan M.J."/>
            <person name="Tyler B.M."/>
            <person name="Meinhardt L.W."/>
            <person name="Bailey B.A."/>
        </authorList>
    </citation>
    <scope>NUCLEOTIDE SEQUENCE [LARGE SCALE GENOMIC DNA]</scope>
    <source>
        <strain evidence="3">sbr112.9</strain>
    </source>
</reference>
<protein>
    <submittedName>
        <fullName evidence="2">Integrase catalytic core protein</fullName>
    </submittedName>
</protein>
<comment type="caution">
    <text evidence="2">The sequence shown here is derived from an EMBL/GenBank/DDBJ whole genome shotgun (WGS) entry which is preliminary data.</text>
</comment>
<evidence type="ECO:0000259" key="1">
    <source>
        <dbReference type="Pfam" id="PF07727"/>
    </source>
</evidence>
<name>A0A2P4XFX3_9STRA</name>
<feature type="domain" description="Reverse transcriptase Ty1/copia-type" evidence="1">
    <location>
        <begin position="19"/>
        <end position="106"/>
    </location>
</feature>
<dbReference type="InterPro" id="IPR013103">
    <property type="entry name" value="RVT_2"/>
</dbReference>
<dbReference type="EMBL" id="NCKW01011101">
    <property type="protein sequence ID" value="POM64449.1"/>
    <property type="molecule type" value="Genomic_DNA"/>
</dbReference>
<evidence type="ECO:0000313" key="3">
    <source>
        <dbReference type="Proteomes" id="UP000237271"/>
    </source>
</evidence>
<accession>A0A2P4XFX3</accession>
<organism evidence="2 3">
    <name type="scientific">Phytophthora palmivora</name>
    <dbReference type="NCBI Taxonomy" id="4796"/>
    <lineage>
        <taxon>Eukaryota</taxon>
        <taxon>Sar</taxon>
        <taxon>Stramenopiles</taxon>
        <taxon>Oomycota</taxon>
        <taxon>Peronosporomycetes</taxon>
        <taxon>Peronosporales</taxon>
        <taxon>Peronosporaceae</taxon>
        <taxon>Phytophthora</taxon>
    </lineage>
</organism>
<proteinExistence type="predicted"/>
<dbReference type="AlphaFoldDB" id="A0A2P4XFX3"/>
<evidence type="ECO:0000313" key="2">
    <source>
        <dbReference type="EMBL" id="POM64449.1"/>
    </source>
</evidence>